<feature type="domain" description="Glycosyl transferase CAP10" evidence="4">
    <location>
        <begin position="679"/>
        <end position="960"/>
    </location>
</feature>
<evidence type="ECO:0000259" key="4">
    <source>
        <dbReference type="SMART" id="SM00672"/>
    </source>
</evidence>
<dbReference type="OrthoDB" id="541052at2759"/>
<dbReference type="PANTHER" id="PTHR12203">
    <property type="entry name" value="KDEL LYS-ASP-GLU-LEU CONTAINING - RELATED"/>
    <property type="match status" value="1"/>
</dbReference>
<feature type="transmembrane region" description="Helical" evidence="3">
    <location>
        <begin position="251"/>
        <end position="270"/>
    </location>
</feature>
<dbReference type="Pfam" id="PF05686">
    <property type="entry name" value="Glyco_transf_90"/>
    <property type="match status" value="1"/>
</dbReference>
<gene>
    <name evidence="5" type="ORF">K444DRAFT_579392</name>
</gene>
<feature type="transmembrane region" description="Helical" evidence="3">
    <location>
        <begin position="36"/>
        <end position="53"/>
    </location>
</feature>
<reference evidence="5 6" key="1">
    <citation type="submission" date="2016-04" db="EMBL/GenBank/DDBJ databases">
        <title>A degradative enzymes factory behind the ericoid mycorrhizal symbiosis.</title>
        <authorList>
            <consortium name="DOE Joint Genome Institute"/>
            <person name="Martino E."/>
            <person name="Morin E."/>
            <person name="Grelet G."/>
            <person name="Kuo A."/>
            <person name="Kohler A."/>
            <person name="Daghino S."/>
            <person name="Barry K."/>
            <person name="Choi C."/>
            <person name="Cichocki N."/>
            <person name="Clum A."/>
            <person name="Copeland A."/>
            <person name="Hainaut M."/>
            <person name="Haridas S."/>
            <person name="Labutti K."/>
            <person name="Lindquist E."/>
            <person name="Lipzen A."/>
            <person name="Khouja H.-R."/>
            <person name="Murat C."/>
            <person name="Ohm R."/>
            <person name="Olson A."/>
            <person name="Spatafora J."/>
            <person name="Veneault-Fourrey C."/>
            <person name="Henrissat B."/>
            <person name="Grigoriev I."/>
            <person name="Martin F."/>
            <person name="Perotto S."/>
        </authorList>
    </citation>
    <scope>NUCLEOTIDE SEQUENCE [LARGE SCALE GENOMIC DNA]</scope>
    <source>
        <strain evidence="5 6">E</strain>
    </source>
</reference>
<feature type="transmembrane region" description="Helical" evidence="3">
    <location>
        <begin position="387"/>
        <end position="406"/>
    </location>
</feature>
<name>A0A2J6TXE1_9HELO</name>
<evidence type="ECO:0000256" key="3">
    <source>
        <dbReference type="SAM" id="Phobius"/>
    </source>
</evidence>
<dbReference type="PANTHER" id="PTHR12203:SF35">
    <property type="entry name" value="PROTEIN O-GLUCOSYLTRANSFERASE 1"/>
    <property type="match status" value="1"/>
</dbReference>
<evidence type="ECO:0000256" key="2">
    <source>
        <dbReference type="ARBA" id="ARBA00022679"/>
    </source>
</evidence>
<dbReference type="GeneID" id="36585737"/>
<dbReference type="SMART" id="SM00672">
    <property type="entry name" value="CAP10"/>
    <property type="match status" value="1"/>
</dbReference>
<accession>A0A2J6TXE1</accession>
<feature type="transmembrane region" description="Helical" evidence="3">
    <location>
        <begin position="348"/>
        <end position="366"/>
    </location>
</feature>
<dbReference type="GO" id="GO:0016740">
    <property type="term" value="F:transferase activity"/>
    <property type="evidence" value="ECO:0007669"/>
    <property type="project" value="UniProtKB-KW"/>
</dbReference>
<feature type="transmembrane region" description="Helical" evidence="3">
    <location>
        <begin position="290"/>
        <end position="313"/>
    </location>
</feature>
<dbReference type="EMBL" id="KZ613740">
    <property type="protein sequence ID" value="PMD67675.1"/>
    <property type="molecule type" value="Genomic_DNA"/>
</dbReference>
<keyword evidence="3" id="KW-0812">Transmembrane</keyword>
<proteinExistence type="inferred from homology"/>
<comment type="similarity">
    <text evidence="1">Belongs to the glycosyltransferase 90 family.</text>
</comment>
<keyword evidence="3" id="KW-1133">Transmembrane helix</keyword>
<keyword evidence="3" id="KW-0472">Membrane</keyword>
<dbReference type="InterPro" id="IPR006598">
    <property type="entry name" value="CAP10"/>
</dbReference>
<dbReference type="InParanoid" id="A0A2J6TXE1"/>
<dbReference type="AlphaFoldDB" id="A0A2J6TXE1"/>
<evidence type="ECO:0000256" key="1">
    <source>
        <dbReference type="ARBA" id="ARBA00010118"/>
    </source>
</evidence>
<feature type="transmembrane region" description="Helical" evidence="3">
    <location>
        <begin position="320"/>
        <end position="336"/>
    </location>
</feature>
<dbReference type="Proteomes" id="UP000235371">
    <property type="component" value="Unassembled WGS sequence"/>
</dbReference>
<protein>
    <submittedName>
        <fullName evidence="5">Glycosyltransferase family 90 protein</fullName>
    </submittedName>
</protein>
<sequence length="982" mass="111827">MTRKEGHQLLVFCNLVATSIWIALNFETSGALERPYHLFVLVLGLSGLFWSILNGQRPVPTEEEQATDNDNAYSKLQFEIKRRQDAGRSSVGRILRYPLRTFSKSKPSSISLVACVVARALILRRIVRGVECSWDGVEIYLPLLLSLLELLTKDYRIPSIPRFEKAPQPPRHYHLRHVSLVAVWVLSAHGTISFSVDHTTYICPQANHLRAWIRTLQFLGVVLDAVIINTVSKVSREGQESGKPWAQLSQLALATTGVLAAVACLFLWWNPPYNHTPRYLNWSLVPDSKTILSMAFAGLLSTNFVLSAVYLLAELRSTSIAITTTCVCLYIYHIFASNSEYSVIPKRPINLLCFTAFGAAFGLIRLEREASKSQQLLSMNQKTSRALLYFYVLCSTSFYGQKYVLYSTAAEFPNHPITALISSARSISSNWEKQATKSMSIAEAVEEYQSRYGIPPPPHFDKWWDYAIARKSIIKDDFGQIHEDLLPFWGIKPSEIRNLTAHMLERPWTKVGGLRISNGTTALGPHIPPTHQWMVEGAADMINKFVEWLPDMDLAFNINDESRVTVPWKVMEDLKKHAKLSRQTLNRTKTLRSFSTNREWAGLFMEPEPPYPSDFPSPHFKEASLSSSFMDYGVIGCPPDSPSQKQTWWNKNSFCHDCAKPHSIGPILANWTLSGSLCHQPDLANFHGFHLSPSPFKPTKKPFPIFSQSKIPTFNDIVFPSPWNYEDKVTHNVSHDMPYSEKDRTVFWRGATSEGFAIRGTWQGMQRQRFVHLVNYTAPDSTVNLLLPNKGNGMGYNQQATTISQITSVTNISVSFVGEPKRCYGPDCNLEMEEFTFGDSVDFQDHWKYKFLFDLDGAGFSGRFLPFLESRSLVFRVAGFRQWFDERLVAWRHFVPVDGRLHGVWHLIAYFGGTERGLRGDGKGHDKEGEKIAEEGRDWAARVLRKEDMEVYMFRLLLEWARIVDDRREELGFDLNLFLKSV</sequence>
<keyword evidence="2 5" id="KW-0808">Transferase</keyword>
<feature type="transmembrane region" description="Helical" evidence="3">
    <location>
        <begin position="7"/>
        <end position="24"/>
    </location>
</feature>
<dbReference type="InterPro" id="IPR051091">
    <property type="entry name" value="O-Glucosyltr/Glycosyltrsf_90"/>
</dbReference>
<evidence type="ECO:0000313" key="5">
    <source>
        <dbReference type="EMBL" id="PMD67675.1"/>
    </source>
</evidence>
<keyword evidence="6" id="KW-1185">Reference proteome</keyword>
<evidence type="ECO:0000313" key="6">
    <source>
        <dbReference type="Proteomes" id="UP000235371"/>
    </source>
</evidence>
<dbReference type="RefSeq" id="XP_024744579.1">
    <property type="nucleotide sequence ID" value="XM_024877660.1"/>
</dbReference>
<organism evidence="5 6">
    <name type="scientific">Hyaloscypha bicolor E</name>
    <dbReference type="NCBI Taxonomy" id="1095630"/>
    <lineage>
        <taxon>Eukaryota</taxon>
        <taxon>Fungi</taxon>
        <taxon>Dikarya</taxon>
        <taxon>Ascomycota</taxon>
        <taxon>Pezizomycotina</taxon>
        <taxon>Leotiomycetes</taxon>
        <taxon>Helotiales</taxon>
        <taxon>Hyaloscyphaceae</taxon>
        <taxon>Hyaloscypha</taxon>
        <taxon>Hyaloscypha bicolor</taxon>
    </lineage>
</organism>